<name>A0ABR2XA97_9PEZI</name>
<dbReference type="EMBL" id="JARVKM010000088">
    <property type="protein sequence ID" value="KAK9770682.1"/>
    <property type="molecule type" value="Genomic_DNA"/>
</dbReference>
<proteinExistence type="predicted"/>
<gene>
    <name evidence="2" type="ORF">SCAR479_12667</name>
</gene>
<feature type="region of interest" description="Disordered" evidence="1">
    <location>
        <begin position="424"/>
        <end position="463"/>
    </location>
</feature>
<evidence type="ECO:0000313" key="2">
    <source>
        <dbReference type="EMBL" id="KAK9770682.1"/>
    </source>
</evidence>
<comment type="caution">
    <text evidence="2">The sequence shown here is derived from an EMBL/GenBank/DDBJ whole genome shotgun (WGS) entry which is preliminary data.</text>
</comment>
<feature type="compositionally biased region" description="Low complexity" evidence="1">
    <location>
        <begin position="169"/>
        <end position="179"/>
    </location>
</feature>
<evidence type="ECO:0000256" key="1">
    <source>
        <dbReference type="SAM" id="MobiDB-lite"/>
    </source>
</evidence>
<protein>
    <submittedName>
        <fullName evidence="2">Uncharacterized protein</fullName>
    </submittedName>
</protein>
<feature type="region of interest" description="Disordered" evidence="1">
    <location>
        <begin position="149"/>
        <end position="198"/>
    </location>
</feature>
<evidence type="ECO:0000313" key="3">
    <source>
        <dbReference type="Proteomes" id="UP001465668"/>
    </source>
</evidence>
<feature type="compositionally biased region" description="Polar residues" evidence="1">
    <location>
        <begin position="152"/>
        <end position="168"/>
    </location>
</feature>
<sequence length="485" mass="55524">MNNSQLQGRDMVNMMKVINANYPLLWDLLNGKRREEFSSLAAYDRLQSQIFSKLERHIHINITDYWHPEHGIQENATWPIFLATRSLGPNSDPYSYIDNRHRHHALLPDWRLDYPFTSTGHESETFGVPQVLIDMVNKAAHAQDLAEAELNRSATASSQTQPRRPQGQSSTLVSDLSSSPTAQTVEDHHHPSSMTHHCATHGCHLSMPLPLTEMTENEPEVLSRIHAYLAIARNGFDRGYQGVFRANVDRAIAINNCSTMDQWLRDYTNLPVAIGLLERIKEKIQKSTDAYFGVNDFDYDDDDDEQDDEEDNTDKCLFCMDIARANTIMLKGRLLSYPPELLEAFKAVFRRVLSNYYDCEEADSTVTRYSFPMPFEHQIQLVANEIDYILSSEYRHSENDGYRPHRINPPAGRAVLGHIANTNSNLVIDQPPPHARQNQDQDQDHDQHQPRDEHAQQTSAIWPHSLTRAARTPLQANMPAFALFR</sequence>
<organism evidence="2 3">
    <name type="scientific">Seiridium cardinale</name>
    <dbReference type="NCBI Taxonomy" id="138064"/>
    <lineage>
        <taxon>Eukaryota</taxon>
        <taxon>Fungi</taxon>
        <taxon>Dikarya</taxon>
        <taxon>Ascomycota</taxon>
        <taxon>Pezizomycotina</taxon>
        <taxon>Sordariomycetes</taxon>
        <taxon>Xylariomycetidae</taxon>
        <taxon>Amphisphaeriales</taxon>
        <taxon>Sporocadaceae</taxon>
        <taxon>Seiridium</taxon>
    </lineage>
</organism>
<accession>A0ABR2XA97</accession>
<feature type="compositionally biased region" description="Basic and acidic residues" evidence="1">
    <location>
        <begin position="437"/>
        <end position="455"/>
    </location>
</feature>
<keyword evidence="3" id="KW-1185">Reference proteome</keyword>
<reference evidence="2 3" key="1">
    <citation type="submission" date="2024-02" db="EMBL/GenBank/DDBJ databases">
        <title>First draft genome assembly of two strains of Seiridium cardinale.</title>
        <authorList>
            <person name="Emiliani G."/>
            <person name="Scali E."/>
        </authorList>
    </citation>
    <scope>NUCLEOTIDE SEQUENCE [LARGE SCALE GENOMIC DNA]</scope>
    <source>
        <strain evidence="2 3">BM-138-000479</strain>
    </source>
</reference>
<dbReference type="Proteomes" id="UP001465668">
    <property type="component" value="Unassembled WGS sequence"/>
</dbReference>